<dbReference type="PANTHER" id="PTHR33136">
    <property type="entry name" value="RAPID ALKALINIZATION FACTOR-LIKE"/>
    <property type="match status" value="1"/>
</dbReference>
<dbReference type="PANTHER" id="PTHR33136:SF6">
    <property type="entry name" value="PROTEIN RALF-LIKE 34"/>
    <property type="match status" value="1"/>
</dbReference>
<organism evidence="6 7">
    <name type="scientific">Platanthera guangdongensis</name>
    <dbReference type="NCBI Taxonomy" id="2320717"/>
    <lineage>
        <taxon>Eukaryota</taxon>
        <taxon>Viridiplantae</taxon>
        <taxon>Streptophyta</taxon>
        <taxon>Embryophyta</taxon>
        <taxon>Tracheophyta</taxon>
        <taxon>Spermatophyta</taxon>
        <taxon>Magnoliopsida</taxon>
        <taxon>Liliopsida</taxon>
        <taxon>Asparagales</taxon>
        <taxon>Orchidaceae</taxon>
        <taxon>Orchidoideae</taxon>
        <taxon>Orchideae</taxon>
        <taxon>Orchidinae</taxon>
        <taxon>Platanthera</taxon>
    </lineage>
</organism>
<evidence type="ECO:0000256" key="2">
    <source>
        <dbReference type="ARBA" id="ARBA00022702"/>
    </source>
</evidence>
<reference evidence="6 7" key="1">
    <citation type="journal article" date="2022" name="Nat. Plants">
        <title>Genomes of leafy and leafless Platanthera orchids illuminate the evolution of mycoheterotrophy.</title>
        <authorList>
            <person name="Li M.H."/>
            <person name="Liu K.W."/>
            <person name="Li Z."/>
            <person name="Lu H.C."/>
            <person name="Ye Q.L."/>
            <person name="Zhang D."/>
            <person name="Wang J.Y."/>
            <person name="Li Y.F."/>
            <person name="Zhong Z.M."/>
            <person name="Liu X."/>
            <person name="Yu X."/>
            <person name="Liu D.K."/>
            <person name="Tu X.D."/>
            <person name="Liu B."/>
            <person name="Hao Y."/>
            <person name="Liao X.Y."/>
            <person name="Jiang Y.T."/>
            <person name="Sun W.H."/>
            <person name="Chen J."/>
            <person name="Chen Y.Q."/>
            <person name="Ai Y."/>
            <person name="Zhai J.W."/>
            <person name="Wu S.S."/>
            <person name="Zhou Z."/>
            <person name="Hsiao Y.Y."/>
            <person name="Wu W.L."/>
            <person name="Chen Y.Y."/>
            <person name="Lin Y.F."/>
            <person name="Hsu J.L."/>
            <person name="Li C.Y."/>
            <person name="Wang Z.W."/>
            <person name="Zhao X."/>
            <person name="Zhong W.Y."/>
            <person name="Ma X.K."/>
            <person name="Ma L."/>
            <person name="Huang J."/>
            <person name="Chen G.Z."/>
            <person name="Huang M.Z."/>
            <person name="Huang L."/>
            <person name="Peng D.H."/>
            <person name="Luo Y.B."/>
            <person name="Zou S.Q."/>
            <person name="Chen S.P."/>
            <person name="Lan S."/>
            <person name="Tsai W.C."/>
            <person name="Van de Peer Y."/>
            <person name="Liu Z.J."/>
        </authorList>
    </citation>
    <scope>NUCLEOTIDE SEQUENCE [LARGE SCALE GENOMIC DNA]</scope>
    <source>
        <strain evidence="6">Lor288</strain>
    </source>
</reference>
<keyword evidence="2" id="KW-0372">Hormone</keyword>
<evidence type="ECO:0000256" key="3">
    <source>
        <dbReference type="ARBA" id="ARBA00022729"/>
    </source>
</evidence>
<proteinExistence type="inferred from homology"/>
<feature type="compositionally biased region" description="Pro residues" evidence="5">
    <location>
        <begin position="1"/>
        <end position="10"/>
    </location>
</feature>
<evidence type="ECO:0000313" key="7">
    <source>
        <dbReference type="Proteomes" id="UP001412067"/>
    </source>
</evidence>
<evidence type="ECO:0000256" key="4">
    <source>
        <dbReference type="ARBA" id="ARBA00023157"/>
    </source>
</evidence>
<dbReference type="Pfam" id="PF05498">
    <property type="entry name" value="RALF"/>
    <property type="match status" value="1"/>
</dbReference>
<dbReference type="EMBL" id="JBBWWR010000016">
    <property type="protein sequence ID" value="KAK8948140.1"/>
    <property type="molecule type" value="Genomic_DNA"/>
</dbReference>
<keyword evidence="4" id="KW-1015">Disulfide bond</keyword>
<evidence type="ECO:0000313" key="6">
    <source>
        <dbReference type="EMBL" id="KAK8948140.1"/>
    </source>
</evidence>
<evidence type="ECO:0000256" key="1">
    <source>
        <dbReference type="ARBA" id="ARBA00009178"/>
    </source>
</evidence>
<comment type="similarity">
    <text evidence="1">Belongs to the plant rapid alkalinization factor (RALF) family.</text>
</comment>
<protein>
    <submittedName>
        <fullName evidence="6">Protein RALF-like 34</fullName>
    </submittedName>
</protein>
<feature type="region of interest" description="Disordered" evidence="5">
    <location>
        <begin position="1"/>
        <end position="26"/>
    </location>
</feature>
<accession>A0ABR2LRX4</accession>
<sequence>MGRTADPPPANTGRPGPVATFHRPISTGLPLDRRRTSVIESLPSVLPPHLTSATVSMADTTFSLRPALFLLLLIAGCFSGDVKAQLDSGSLHLLTDSMEWPGAAYSFPFGPDDEEDLAGEPGEKGNRLRSLFWRRRYHLRYYISYGAMSANRIPCPPRSGRSYYTHNCYHARGPVCPYSRGCNAITRCRR</sequence>
<name>A0ABR2LRX4_9ASPA</name>
<evidence type="ECO:0000256" key="5">
    <source>
        <dbReference type="SAM" id="MobiDB-lite"/>
    </source>
</evidence>
<keyword evidence="3" id="KW-0732">Signal</keyword>
<dbReference type="Proteomes" id="UP001412067">
    <property type="component" value="Unassembled WGS sequence"/>
</dbReference>
<gene>
    <name evidence="6" type="primary">RALFL34</name>
    <name evidence="6" type="ORF">KSP40_PGU018340</name>
</gene>
<dbReference type="InterPro" id="IPR008801">
    <property type="entry name" value="RALF"/>
</dbReference>
<keyword evidence="7" id="KW-1185">Reference proteome</keyword>
<comment type="caution">
    <text evidence="6">The sequence shown here is derived from an EMBL/GenBank/DDBJ whole genome shotgun (WGS) entry which is preliminary data.</text>
</comment>